<dbReference type="AlphaFoldDB" id="A0A1H3JZV0"/>
<gene>
    <name evidence="8" type="ORF">SAMN05421504_105602</name>
</gene>
<feature type="transmembrane region" description="Helical" evidence="6">
    <location>
        <begin position="245"/>
        <end position="265"/>
    </location>
</feature>
<feature type="transmembrane region" description="Helical" evidence="6">
    <location>
        <begin position="37"/>
        <end position="55"/>
    </location>
</feature>
<evidence type="ECO:0000256" key="3">
    <source>
        <dbReference type="ARBA" id="ARBA00022692"/>
    </source>
</evidence>
<dbReference type="Pfam" id="PF00892">
    <property type="entry name" value="EamA"/>
    <property type="match status" value="2"/>
</dbReference>
<dbReference type="InterPro" id="IPR000620">
    <property type="entry name" value="EamA_dom"/>
</dbReference>
<evidence type="ECO:0000256" key="2">
    <source>
        <dbReference type="ARBA" id="ARBA00007362"/>
    </source>
</evidence>
<reference evidence="8 9" key="1">
    <citation type="submission" date="2016-10" db="EMBL/GenBank/DDBJ databases">
        <authorList>
            <person name="de Groot N.N."/>
        </authorList>
    </citation>
    <scope>NUCLEOTIDE SEQUENCE [LARGE SCALE GENOMIC DNA]</scope>
    <source>
        <strain evidence="8 9">CPCC 202699</strain>
    </source>
</reference>
<feature type="transmembrane region" description="Helical" evidence="6">
    <location>
        <begin position="152"/>
        <end position="171"/>
    </location>
</feature>
<dbReference type="Proteomes" id="UP000199515">
    <property type="component" value="Unassembled WGS sequence"/>
</dbReference>
<organism evidence="8 9">
    <name type="scientific">Amycolatopsis xylanica</name>
    <dbReference type="NCBI Taxonomy" id="589385"/>
    <lineage>
        <taxon>Bacteria</taxon>
        <taxon>Bacillati</taxon>
        <taxon>Actinomycetota</taxon>
        <taxon>Actinomycetes</taxon>
        <taxon>Pseudonocardiales</taxon>
        <taxon>Pseudonocardiaceae</taxon>
        <taxon>Amycolatopsis</taxon>
    </lineage>
</organism>
<feature type="transmembrane region" description="Helical" evidence="6">
    <location>
        <begin position="128"/>
        <end position="146"/>
    </location>
</feature>
<feature type="transmembrane region" description="Helical" evidence="6">
    <location>
        <begin position="94"/>
        <end position="116"/>
    </location>
</feature>
<dbReference type="EMBL" id="FNON01000005">
    <property type="protein sequence ID" value="SDY45456.1"/>
    <property type="molecule type" value="Genomic_DNA"/>
</dbReference>
<keyword evidence="4 6" id="KW-1133">Transmembrane helix</keyword>
<sequence>MTGNIGIALRFSLLATLWGASFLFIKVGLTGLSPSQVALARLAFGALALALIVVIQRPRLPREPVIWGHFAVMGLLMCVIPFQLFAWAETRISSGLASIFNATTPLLTVLIGGVILRQERLTRGATIGLGFGFAGVLTIVGVWNGLGTADLLGQLACLGAATCYGTSFVYMRHFLGKRHIEPTVLAFGQVTLGTLMMLALSPLVATGPVHLSLPVVLSMAALGMLSTGVAYIWNARIIVAWGATNAAAVTYLTPVVGVVLGVAILHEPLTWNQPAGALLVILGILAAHGRLTLKRRRPDPLVSVQTG</sequence>
<name>A0A1H3JZV0_9PSEU</name>
<evidence type="ECO:0000256" key="6">
    <source>
        <dbReference type="SAM" id="Phobius"/>
    </source>
</evidence>
<evidence type="ECO:0000256" key="5">
    <source>
        <dbReference type="ARBA" id="ARBA00023136"/>
    </source>
</evidence>
<feature type="transmembrane region" description="Helical" evidence="6">
    <location>
        <begin position="271"/>
        <end position="288"/>
    </location>
</feature>
<keyword evidence="9" id="KW-1185">Reference proteome</keyword>
<feature type="transmembrane region" description="Helical" evidence="6">
    <location>
        <begin position="183"/>
        <end position="205"/>
    </location>
</feature>
<protein>
    <submittedName>
        <fullName evidence="8">Permease of the drug/metabolite transporter (DMT) superfamily</fullName>
    </submittedName>
</protein>
<keyword evidence="5 6" id="KW-0472">Membrane</keyword>
<dbReference type="InterPro" id="IPR037185">
    <property type="entry name" value="EmrE-like"/>
</dbReference>
<dbReference type="PANTHER" id="PTHR32322:SF9">
    <property type="entry name" value="AMINO-ACID METABOLITE EFFLUX PUMP-RELATED"/>
    <property type="match status" value="1"/>
</dbReference>
<dbReference type="GO" id="GO:0016020">
    <property type="term" value="C:membrane"/>
    <property type="evidence" value="ECO:0007669"/>
    <property type="project" value="UniProtKB-SubCell"/>
</dbReference>
<comment type="subcellular location">
    <subcellularLocation>
        <location evidence="1">Membrane</location>
        <topology evidence="1">Multi-pass membrane protein</topology>
    </subcellularLocation>
</comment>
<proteinExistence type="inferred from homology"/>
<evidence type="ECO:0000313" key="9">
    <source>
        <dbReference type="Proteomes" id="UP000199515"/>
    </source>
</evidence>
<feature type="transmembrane region" description="Helical" evidence="6">
    <location>
        <begin position="7"/>
        <end position="25"/>
    </location>
</feature>
<feature type="transmembrane region" description="Helical" evidence="6">
    <location>
        <begin position="67"/>
        <end position="88"/>
    </location>
</feature>
<dbReference type="SUPFAM" id="SSF103481">
    <property type="entry name" value="Multidrug resistance efflux transporter EmrE"/>
    <property type="match status" value="2"/>
</dbReference>
<evidence type="ECO:0000256" key="4">
    <source>
        <dbReference type="ARBA" id="ARBA00022989"/>
    </source>
</evidence>
<accession>A0A1H3JZV0</accession>
<evidence type="ECO:0000313" key="8">
    <source>
        <dbReference type="EMBL" id="SDY45456.1"/>
    </source>
</evidence>
<dbReference type="InterPro" id="IPR050638">
    <property type="entry name" value="AA-Vitamin_Transporters"/>
</dbReference>
<feature type="domain" description="EamA" evidence="7">
    <location>
        <begin position="152"/>
        <end position="285"/>
    </location>
</feature>
<feature type="domain" description="EamA" evidence="7">
    <location>
        <begin position="12"/>
        <end position="140"/>
    </location>
</feature>
<evidence type="ECO:0000259" key="7">
    <source>
        <dbReference type="Pfam" id="PF00892"/>
    </source>
</evidence>
<comment type="similarity">
    <text evidence="2">Belongs to the EamA transporter family.</text>
</comment>
<dbReference type="OrthoDB" id="5242975at2"/>
<keyword evidence="3 6" id="KW-0812">Transmembrane</keyword>
<feature type="transmembrane region" description="Helical" evidence="6">
    <location>
        <begin position="211"/>
        <end position="233"/>
    </location>
</feature>
<evidence type="ECO:0000256" key="1">
    <source>
        <dbReference type="ARBA" id="ARBA00004141"/>
    </source>
</evidence>
<dbReference type="RefSeq" id="WP_091292929.1">
    <property type="nucleotide sequence ID" value="NZ_FNON01000005.1"/>
</dbReference>
<dbReference type="PANTHER" id="PTHR32322">
    <property type="entry name" value="INNER MEMBRANE TRANSPORTER"/>
    <property type="match status" value="1"/>
</dbReference>